<evidence type="ECO:0000259" key="1">
    <source>
        <dbReference type="Pfam" id="PF04149"/>
    </source>
</evidence>
<sequence>MKVDLTGAVWRKSSFSGPDGACVEVAFLEGGNVAVRDTKAQTRGPVLAFTPREWDAFLEGVSAGNFKHL</sequence>
<gene>
    <name evidence="2" type="ORF">DFR70_106233</name>
</gene>
<organism evidence="2 3">
    <name type="scientific">Nocardia tenerifensis</name>
    <dbReference type="NCBI Taxonomy" id="228006"/>
    <lineage>
        <taxon>Bacteria</taxon>
        <taxon>Bacillati</taxon>
        <taxon>Actinomycetota</taxon>
        <taxon>Actinomycetes</taxon>
        <taxon>Mycobacteriales</taxon>
        <taxon>Nocardiaceae</taxon>
        <taxon>Nocardia</taxon>
    </lineage>
</organism>
<dbReference type="AlphaFoldDB" id="A0A318KMD6"/>
<dbReference type="Pfam" id="PF04149">
    <property type="entry name" value="DUF397"/>
    <property type="match status" value="1"/>
</dbReference>
<dbReference type="Proteomes" id="UP000247569">
    <property type="component" value="Unassembled WGS sequence"/>
</dbReference>
<feature type="domain" description="DUF397" evidence="1">
    <location>
        <begin position="8"/>
        <end position="61"/>
    </location>
</feature>
<dbReference type="EMBL" id="QJKF01000006">
    <property type="protein sequence ID" value="PXX63175.1"/>
    <property type="molecule type" value="Genomic_DNA"/>
</dbReference>
<name>A0A318KMD6_9NOCA</name>
<dbReference type="InterPro" id="IPR007278">
    <property type="entry name" value="DUF397"/>
</dbReference>
<proteinExistence type="predicted"/>
<accession>A0A318KMD6</accession>
<keyword evidence="3" id="KW-1185">Reference proteome</keyword>
<evidence type="ECO:0000313" key="2">
    <source>
        <dbReference type="EMBL" id="PXX63175.1"/>
    </source>
</evidence>
<comment type="caution">
    <text evidence="2">The sequence shown here is derived from an EMBL/GenBank/DDBJ whole genome shotgun (WGS) entry which is preliminary data.</text>
</comment>
<evidence type="ECO:0000313" key="3">
    <source>
        <dbReference type="Proteomes" id="UP000247569"/>
    </source>
</evidence>
<reference evidence="2 3" key="1">
    <citation type="submission" date="2018-05" db="EMBL/GenBank/DDBJ databases">
        <title>Genomic Encyclopedia of Type Strains, Phase IV (KMG-IV): sequencing the most valuable type-strain genomes for metagenomic binning, comparative biology and taxonomic classification.</title>
        <authorList>
            <person name="Goeker M."/>
        </authorList>
    </citation>
    <scope>NUCLEOTIDE SEQUENCE [LARGE SCALE GENOMIC DNA]</scope>
    <source>
        <strain evidence="2 3">DSM 44704</strain>
    </source>
</reference>
<dbReference type="OrthoDB" id="4299240at2"/>
<dbReference type="RefSeq" id="WP_083894188.1">
    <property type="nucleotide sequence ID" value="NZ_QJKF01000006.1"/>
</dbReference>
<protein>
    <submittedName>
        <fullName evidence="2">Uncharacterized protein DUF397</fullName>
    </submittedName>
</protein>